<evidence type="ECO:0000256" key="2">
    <source>
        <dbReference type="ARBA" id="ARBA00022801"/>
    </source>
</evidence>
<protein>
    <submittedName>
        <fullName evidence="4">Lovastatin esterase</fullName>
    </submittedName>
</protein>
<dbReference type="OrthoDB" id="428260at2759"/>
<dbReference type="SUPFAM" id="SSF56601">
    <property type="entry name" value="beta-lactamase/transpeptidase-like"/>
    <property type="match status" value="1"/>
</dbReference>
<dbReference type="PANTHER" id="PTHR43283:SF17">
    <property type="entry name" value="(LOVD), PUTATIVE (AFU_ORTHOLOGUE AFUA_5G00920)-RELATED"/>
    <property type="match status" value="1"/>
</dbReference>
<name>A0A6V8R6I8_TRIAP</name>
<organism evidence="4 5">
    <name type="scientific">Trichoderma asperellum</name>
    <name type="common">Filamentous fungus</name>
    <dbReference type="NCBI Taxonomy" id="101201"/>
    <lineage>
        <taxon>Eukaryota</taxon>
        <taxon>Fungi</taxon>
        <taxon>Dikarya</taxon>
        <taxon>Ascomycota</taxon>
        <taxon>Pezizomycotina</taxon>
        <taxon>Sordariomycetes</taxon>
        <taxon>Hypocreomycetidae</taxon>
        <taxon>Hypocreales</taxon>
        <taxon>Hypocreaceae</taxon>
        <taxon>Trichoderma</taxon>
    </lineage>
</organism>
<evidence type="ECO:0000313" key="4">
    <source>
        <dbReference type="EMBL" id="GFP58618.1"/>
    </source>
</evidence>
<dbReference type="AlphaFoldDB" id="A0A6V8R6I8"/>
<dbReference type="InterPro" id="IPR001466">
    <property type="entry name" value="Beta-lactam-related"/>
</dbReference>
<gene>
    <name evidence="4" type="ORF">TASIC1_0010042900</name>
</gene>
<keyword evidence="2" id="KW-0378">Hydrolase</keyword>
<dbReference type="Gene3D" id="3.40.710.10">
    <property type="entry name" value="DD-peptidase/beta-lactamase superfamily"/>
    <property type="match status" value="1"/>
</dbReference>
<feature type="domain" description="Beta-lactamase-related" evidence="3">
    <location>
        <begin position="7"/>
        <end position="368"/>
    </location>
</feature>
<dbReference type="PANTHER" id="PTHR43283">
    <property type="entry name" value="BETA-LACTAMASE-RELATED"/>
    <property type="match status" value="1"/>
</dbReference>
<evidence type="ECO:0000256" key="1">
    <source>
        <dbReference type="ARBA" id="ARBA00009009"/>
    </source>
</evidence>
<comment type="similarity">
    <text evidence="1">Belongs to the class-A beta-lactamase family.</text>
</comment>
<dbReference type="InterPro" id="IPR012338">
    <property type="entry name" value="Beta-lactam/transpept-like"/>
</dbReference>
<comment type="caution">
    <text evidence="4">The sequence shown here is derived from an EMBL/GenBank/DDBJ whole genome shotgun (WGS) entry which is preliminary data.</text>
</comment>
<dbReference type="Proteomes" id="UP000517252">
    <property type="component" value="Unassembled WGS sequence"/>
</dbReference>
<dbReference type="EMBL" id="BLZH01000010">
    <property type="protein sequence ID" value="GFP58618.1"/>
    <property type="molecule type" value="Genomic_DNA"/>
</dbReference>
<reference evidence="4 5" key="1">
    <citation type="submission" date="2020-07" db="EMBL/GenBank/DDBJ databases">
        <title>Trichoderma asperellum IC-1 whole genome shotgun sequence.</title>
        <authorList>
            <person name="Kanamasa S."/>
            <person name="Takahashi H."/>
        </authorList>
    </citation>
    <scope>NUCLEOTIDE SEQUENCE [LARGE SCALE GENOMIC DNA]</scope>
    <source>
        <strain evidence="4 5">IC-1</strain>
    </source>
</reference>
<proteinExistence type="inferred from homology"/>
<dbReference type="InterPro" id="IPR050789">
    <property type="entry name" value="Diverse_Enzym_Activities"/>
</dbReference>
<dbReference type="Pfam" id="PF00144">
    <property type="entry name" value="Beta-lactamase"/>
    <property type="match status" value="1"/>
</dbReference>
<sequence length="410" mass="44570">MTPDIENRFKASIDANKIHGAVLCATDAKSRFVYNNALGKRTLLSGEKKPQQLDDILCLGLCTSLVTTVAALQCVEDGLLSLLSDLSLVVPELATKEVITGFTNIKDGGDPLFEPADTPITLEMLLTHSSGVGYDFLQEHVGRWRRKFAPVNPDKLQTVEETYTYPLGFQPGAGWMFSPGLDWVGRIVERVTGQKLGYYVQQRIFTPLGISDAQFYPITREDLRSRQVDLNPEDQDGYGKAVLGGGGVSNKCSKGHFGGHGLFMTGPDFTKILHSLLANDGKLLTTATVDEMFQDHLSLDARADLHSILSGPLGPFFRADPDVETKMGHGLGGLLTMEDIQSGYGKGTLCWGGAMSLLWFIDRKNDLCGFGAIQATLAPGGTASIPVLKDTFRKDIYALHAAWKKAQDLG</sequence>
<dbReference type="GO" id="GO:0016787">
    <property type="term" value="F:hydrolase activity"/>
    <property type="evidence" value="ECO:0007669"/>
    <property type="project" value="UniProtKB-KW"/>
</dbReference>
<evidence type="ECO:0000313" key="5">
    <source>
        <dbReference type="Proteomes" id="UP000517252"/>
    </source>
</evidence>
<evidence type="ECO:0000259" key="3">
    <source>
        <dbReference type="Pfam" id="PF00144"/>
    </source>
</evidence>
<accession>A0A6V8R6I8</accession>